<reference evidence="3" key="2">
    <citation type="submission" date="2025-08" db="UniProtKB">
        <authorList>
            <consortium name="Ensembl"/>
        </authorList>
    </citation>
    <scope>IDENTIFICATION</scope>
</reference>
<dbReference type="SUPFAM" id="SSF56436">
    <property type="entry name" value="C-type lectin-like"/>
    <property type="match status" value="1"/>
</dbReference>
<name>A0AAR2JXZ6_PYGNA</name>
<dbReference type="InterPro" id="IPR001304">
    <property type="entry name" value="C-type_lectin-like"/>
</dbReference>
<accession>A0AAR2JXZ6</accession>
<keyword evidence="4" id="KW-1185">Reference proteome</keyword>
<reference evidence="3" key="3">
    <citation type="submission" date="2025-09" db="UniProtKB">
        <authorList>
            <consortium name="Ensembl"/>
        </authorList>
    </citation>
    <scope>IDENTIFICATION</scope>
</reference>
<evidence type="ECO:0000256" key="1">
    <source>
        <dbReference type="SAM" id="SignalP"/>
    </source>
</evidence>
<dbReference type="Proteomes" id="UP001501920">
    <property type="component" value="Chromosome 16"/>
</dbReference>
<dbReference type="Gene3D" id="3.10.100.10">
    <property type="entry name" value="Mannose-Binding Protein A, subunit A"/>
    <property type="match status" value="1"/>
</dbReference>
<protein>
    <recommendedName>
        <fullName evidence="2">C-type lectin domain-containing protein</fullName>
    </recommendedName>
</protein>
<dbReference type="AlphaFoldDB" id="A0AAR2JXZ6"/>
<evidence type="ECO:0000313" key="4">
    <source>
        <dbReference type="Proteomes" id="UP001501920"/>
    </source>
</evidence>
<feature type="chain" id="PRO_5043322158" description="C-type lectin domain-containing protein" evidence="1">
    <location>
        <begin position="26"/>
        <end position="151"/>
    </location>
</feature>
<dbReference type="PROSITE" id="PS50041">
    <property type="entry name" value="C_TYPE_LECTIN_2"/>
    <property type="match status" value="1"/>
</dbReference>
<evidence type="ECO:0000259" key="2">
    <source>
        <dbReference type="PROSITE" id="PS50041"/>
    </source>
</evidence>
<dbReference type="GeneTree" id="ENSGT00940000163911"/>
<dbReference type="InterPro" id="IPR016186">
    <property type="entry name" value="C-type_lectin-like/link_sf"/>
</dbReference>
<dbReference type="PANTHER" id="PTHR45784">
    <property type="entry name" value="C-TYPE LECTIN DOMAIN FAMILY 20 MEMBER A-RELATED"/>
    <property type="match status" value="1"/>
</dbReference>
<proteinExistence type="predicted"/>
<dbReference type="SMART" id="SM00034">
    <property type="entry name" value="CLECT"/>
    <property type="match status" value="1"/>
</dbReference>
<sequence>MQNSQSITVSTVSVMFLCLICKNGADDYIWINQYRSWADAQRYCRQFYTDLASVRNLTENQRIVNITGGYDVWIGLYRTRLWSDQHISTYENWRPGTSYRAEEPDNGANVFGQHGDQHCTSVSFSDLGLWTDENCLLTLPFVCYRSKRIDQ</sequence>
<dbReference type="PANTHER" id="PTHR45784:SF3">
    <property type="entry name" value="C-TYPE LECTIN DOMAIN FAMILY 4 MEMBER K-LIKE-RELATED"/>
    <property type="match status" value="1"/>
</dbReference>
<keyword evidence="1" id="KW-0732">Signal</keyword>
<feature type="signal peptide" evidence="1">
    <location>
        <begin position="1"/>
        <end position="25"/>
    </location>
</feature>
<feature type="domain" description="C-type lectin" evidence="2">
    <location>
        <begin position="23"/>
        <end position="144"/>
    </location>
</feature>
<reference evidence="3 4" key="1">
    <citation type="submission" date="2020-10" db="EMBL/GenBank/DDBJ databases">
        <title>Pygocentrus nattereri (red-bellied piranha) genome, fPygNat1, primary haplotype.</title>
        <authorList>
            <person name="Myers G."/>
            <person name="Meyer A."/>
            <person name="Karagic N."/>
            <person name="Pippel M."/>
            <person name="Winkler S."/>
            <person name="Tracey A."/>
            <person name="Wood J."/>
            <person name="Formenti G."/>
            <person name="Howe K."/>
            <person name="Fedrigo O."/>
            <person name="Jarvis E.D."/>
        </authorList>
    </citation>
    <scope>NUCLEOTIDE SEQUENCE [LARGE SCALE GENOMIC DNA]</scope>
</reference>
<dbReference type="Pfam" id="PF00059">
    <property type="entry name" value="Lectin_C"/>
    <property type="match status" value="1"/>
</dbReference>
<dbReference type="InterPro" id="IPR016187">
    <property type="entry name" value="CTDL_fold"/>
</dbReference>
<organism evidence="3 4">
    <name type="scientific">Pygocentrus nattereri</name>
    <name type="common">Red-bellied piranha</name>
    <dbReference type="NCBI Taxonomy" id="42514"/>
    <lineage>
        <taxon>Eukaryota</taxon>
        <taxon>Metazoa</taxon>
        <taxon>Chordata</taxon>
        <taxon>Craniata</taxon>
        <taxon>Vertebrata</taxon>
        <taxon>Euteleostomi</taxon>
        <taxon>Actinopterygii</taxon>
        <taxon>Neopterygii</taxon>
        <taxon>Teleostei</taxon>
        <taxon>Ostariophysi</taxon>
        <taxon>Characiformes</taxon>
        <taxon>Characoidei</taxon>
        <taxon>Pygocentrus</taxon>
    </lineage>
</organism>
<evidence type="ECO:0000313" key="3">
    <source>
        <dbReference type="Ensembl" id="ENSPNAP00000054736.1"/>
    </source>
</evidence>
<dbReference type="Ensembl" id="ENSPNAT00000080954.1">
    <property type="protein sequence ID" value="ENSPNAP00000054736.1"/>
    <property type="gene ID" value="ENSPNAG00000034127.1"/>
</dbReference>